<dbReference type="EMBL" id="QQWC01000002">
    <property type="protein sequence ID" value="REJ42664.1"/>
    <property type="molecule type" value="Genomic_DNA"/>
</dbReference>
<dbReference type="Proteomes" id="UP000256873">
    <property type="component" value="Unassembled WGS sequence"/>
</dbReference>
<dbReference type="InterPro" id="IPR027417">
    <property type="entry name" value="P-loop_NTPase"/>
</dbReference>
<dbReference type="Pfam" id="PF03567">
    <property type="entry name" value="Sulfotransfer_2"/>
    <property type="match status" value="1"/>
</dbReference>
<name>A0A3E0L5H8_9CHRO</name>
<accession>A0A3E0L5H8</accession>
<dbReference type="SUPFAM" id="SSF52540">
    <property type="entry name" value="P-loop containing nucleoside triphosphate hydrolases"/>
    <property type="match status" value="1"/>
</dbReference>
<dbReference type="GO" id="GO:0008146">
    <property type="term" value="F:sulfotransferase activity"/>
    <property type="evidence" value="ECO:0007669"/>
    <property type="project" value="InterPro"/>
</dbReference>
<proteinExistence type="predicted"/>
<evidence type="ECO:0000313" key="2">
    <source>
        <dbReference type="Proteomes" id="UP000256873"/>
    </source>
</evidence>
<dbReference type="InterPro" id="IPR005331">
    <property type="entry name" value="Sulfotransferase"/>
</dbReference>
<protein>
    <submittedName>
        <fullName evidence="1">Transposase</fullName>
    </submittedName>
</protein>
<dbReference type="GO" id="GO:0016020">
    <property type="term" value="C:membrane"/>
    <property type="evidence" value="ECO:0007669"/>
    <property type="project" value="InterPro"/>
</dbReference>
<dbReference type="AlphaFoldDB" id="A0A3E0L5H8"/>
<sequence length="207" mass="24575">MLISREYKFIFVHIYKNAGTSITTVLRPFAISPWQWKAYRLIKKAGFPSPFFDPHPFPAHVKASEIKESLGAEKFNEYFSFAVVRNPWDLQVSLYKYALKSETHHQHELTKNLGSFEEYIKWRCENEVRYQKDFIYENNELLVDFVGRYESLDNDFNEICSRIGISVSLPKLNVSNTKPYQSYYSEKSKELVKEAFEPDIRTFNYEF</sequence>
<evidence type="ECO:0000313" key="1">
    <source>
        <dbReference type="EMBL" id="REJ42664.1"/>
    </source>
</evidence>
<gene>
    <name evidence="1" type="ORF">DWQ54_06985</name>
</gene>
<dbReference type="Gene3D" id="3.40.50.300">
    <property type="entry name" value="P-loop containing nucleotide triphosphate hydrolases"/>
    <property type="match status" value="1"/>
</dbReference>
<reference evidence="1 2" key="1">
    <citation type="submission" date="2017-10" db="EMBL/GenBank/DDBJ databases">
        <title>A large-scale comparative metagenomic study reveals the eutrophication-driven functional interactions in six Microcystis-epibionts communities.</title>
        <authorList>
            <person name="Li Q."/>
            <person name="Lin F."/>
        </authorList>
    </citation>
    <scope>NUCLEOTIDE SEQUENCE [LARGE SCALE GENOMIC DNA]</scope>
    <source>
        <strain evidence="1">TF09</strain>
    </source>
</reference>
<organism evidence="1 2">
    <name type="scientific">Microcystis flos-aquae TF09</name>
    <dbReference type="NCBI Taxonomy" id="2060473"/>
    <lineage>
        <taxon>Bacteria</taxon>
        <taxon>Bacillati</taxon>
        <taxon>Cyanobacteriota</taxon>
        <taxon>Cyanophyceae</taxon>
        <taxon>Oscillatoriophycideae</taxon>
        <taxon>Chroococcales</taxon>
        <taxon>Microcystaceae</taxon>
        <taxon>Microcystis</taxon>
    </lineage>
</organism>
<comment type="caution">
    <text evidence="1">The sequence shown here is derived from an EMBL/GenBank/DDBJ whole genome shotgun (WGS) entry which is preliminary data.</text>
</comment>